<keyword evidence="3" id="KW-1185">Reference proteome</keyword>
<comment type="caution">
    <text evidence="2">The sequence shown here is derived from an EMBL/GenBank/DDBJ whole genome shotgun (WGS) entry which is preliminary data.</text>
</comment>
<accession>A0A371JA91</accession>
<dbReference type="AlphaFoldDB" id="A0A371JA91"/>
<sequence>MSRVENNLKKQGEKYKLKKRMKIAFVLLLIINVSICILIIDYNAKNMLGEKNILSEVVDKTSSSMRVMIKNTNDIYKNISKEIEEKLGK</sequence>
<protein>
    <submittedName>
        <fullName evidence="2">Uncharacterized protein</fullName>
    </submittedName>
</protein>
<evidence type="ECO:0000313" key="2">
    <source>
        <dbReference type="EMBL" id="RDY29689.1"/>
    </source>
</evidence>
<feature type="transmembrane region" description="Helical" evidence="1">
    <location>
        <begin position="21"/>
        <end position="40"/>
    </location>
</feature>
<keyword evidence="1" id="KW-0812">Transmembrane</keyword>
<organism evidence="2 3">
    <name type="scientific">Romboutsia weinsteinii</name>
    <dbReference type="NCBI Taxonomy" id="2020949"/>
    <lineage>
        <taxon>Bacteria</taxon>
        <taxon>Bacillati</taxon>
        <taxon>Bacillota</taxon>
        <taxon>Clostridia</taxon>
        <taxon>Peptostreptococcales</taxon>
        <taxon>Peptostreptococcaceae</taxon>
        <taxon>Romboutsia</taxon>
    </lineage>
</organism>
<name>A0A371JA91_9FIRM</name>
<dbReference type="EMBL" id="NOJY02000001">
    <property type="protein sequence ID" value="RDY29689.1"/>
    <property type="molecule type" value="Genomic_DNA"/>
</dbReference>
<evidence type="ECO:0000256" key="1">
    <source>
        <dbReference type="SAM" id="Phobius"/>
    </source>
</evidence>
<dbReference type="RefSeq" id="WP_094368742.1">
    <property type="nucleotide sequence ID" value="NZ_NOJY02000001.1"/>
</dbReference>
<evidence type="ECO:0000313" key="3">
    <source>
        <dbReference type="Proteomes" id="UP000215694"/>
    </source>
</evidence>
<gene>
    <name evidence="2" type="ORF">CHL78_000535</name>
</gene>
<proteinExistence type="predicted"/>
<keyword evidence="1" id="KW-0472">Membrane</keyword>
<reference evidence="2 3" key="1">
    <citation type="journal article" date="2017" name="Genome Announc.">
        <title>Draft Genome Sequence of Romboutsia weinsteinii sp. nov. Strain CCRI-19649(T) Isolated from Surface Water.</title>
        <authorList>
            <person name="Maheux A.F."/>
            <person name="Boudreau D.K."/>
            <person name="Berube E."/>
            <person name="Boissinot M."/>
            <person name="Cantin P."/>
            <person name="Raymond F."/>
            <person name="Corbeil J."/>
            <person name="Omar R.F."/>
            <person name="Bergeron M.G."/>
        </authorList>
    </citation>
    <scope>NUCLEOTIDE SEQUENCE [LARGE SCALE GENOMIC DNA]</scope>
    <source>
        <strain evidence="2 3">CCRI-19649</strain>
    </source>
</reference>
<dbReference type="Proteomes" id="UP000215694">
    <property type="component" value="Unassembled WGS sequence"/>
</dbReference>
<keyword evidence="1" id="KW-1133">Transmembrane helix</keyword>